<evidence type="ECO:0000256" key="4">
    <source>
        <dbReference type="SAM" id="MobiDB-lite"/>
    </source>
</evidence>
<evidence type="ECO:0000313" key="5">
    <source>
        <dbReference type="EMBL" id="KAF2165006.1"/>
    </source>
</evidence>
<dbReference type="GO" id="GO:0008483">
    <property type="term" value="F:transaminase activity"/>
    <property type="evidence" value="ECO:0007669"/>
    <property type="project" value="InterPro"/>
</dbReference>
<dbReference type="PANTHER" id="PTHR43713">
    <property type="entry name" value="GLUTAMATE-1-SEMIALDEHYDE 2,1-AMINOMUTASE"/>
    <property type="match status" value="1"/>
</dbReference>
<evidence type="ECO:0000256" key="2">
    <source>
        <dbReference type="ARBA" id="ARBA00022898"/>
    </source>
</evidence>
<comment type="cofactor">
    <cofactor evidence="1">
        <name>pyridoxal 5'-phosphate</name>
        <dbReference type="ChEBI" id="CHEBI:597326"/>
    </cofactor>
</comment>
<evidence type="ECO:0000256" key="1">
    <source>
        <dbReference type="ARBA" id="ARBA00001933"/>
    </source>
</evidence>
<accession>A0A6A6CHU9</accession>
<dbReference type="InterPro" id="IPR015421">
    <property type="entry name" value="PyrdxlP-dep_Trfase_major"/>
</dbReference>
<reference evidence="5" key="1">
    <citation type="journal article" date="2020" name="Stud. Mycol.">
        <title>101 Dothideomycetes genomes: a test case for predicting lifestyles and emergence of pathogens.</title>
        <authorList>
            <person name="Haridas S."/>
            <person name="Albert R."/>
            <person name="Binder M."/>
            <person name="Bloem J."/>
            <person name="Labutti K."/>
            <person name="Salamov A."/>
            <person name="Andreopoulos B."/>
            <person name="Baker S."/>
            <person name="Barry K."/>
            <person name="Bills G."/>
            <person name="Bluhm B."/>
            <person name="Cannon C."/>
            <person name="Castanera R."/>
            <person name="Culley D."/>
            <person name="Daum C."/>
            <person name="Ezra D."/>
            <person name="Gonzalez J."/>
            <person name="Henrissat B."/>
            <person name="Kuo A."/>
            <person name="Liang C."/>
            <person name="Lipzen A."/>
            <person name="Lutzoni F."/>
            <person name="Magnuson J."/>
            <person name="Mondo S."/>
            <person name="Nolan M."/>
            <person name="Ohm R."/>
            <person name="Pangilinan J."/>
            <person name="Park H.-J."/>
            <person name="Ramirez L."/>
            <person name="Alfaro M."/>
            <person name="Sun H."/>
            <person name="Tritt A."/>
            <person name="Yoshinaga Y."/>
            <person name="Zwiers L.-H."/>
            <person name="Turgeon B."/>
            <person name="Goodwin S."/>
            <person name="Spatafora J."/>
            <person name="Crous P."/>
            <person name="Grigoriev I."/>
        </authorList>
    </citation>
    <scope>NUCLEOTIDE SEQUENCE</scope>
    <source>
        <strain evidence="5">ATCC 36951</strain>
    </source>
</reference>
<dbReference type="InterPro" id="IPR005814">
    <property type="entry name" value="Aminotrans_3"/>
</dbReference>
<proteinExistence type="inferred from homology"/>
<keyword evidence="2 3" id="KW-0663">Pyridoxal phosphate</keyword>
<dbReference type="Pfam" id="PF00202">
    <property type="entry name" value="Aminotran_3"/>
    <property type="match status" value="1"/>
</dbReference>
<name>A0A6A6CHU9_ZASCE</name>
<dbReference type="PANTHER" id="PTHR43713:SF3">
    <property type="entry name" value="GLUTAMATE-1-SEMIALDEHYDE 2,1-AMINOMUTASE 1, CHLOROPLASTIC-RELATED"/>
    <property type="match status" value="1"/>
</dbReference>
<dbReference type="RefSeq" id="XP_033665895.1">
    <property type="nucleotide sequence ID" value="XM_033817506.1"/>
</dbReference>
<dbReference type="InterPro" id="IPR015422">
    <property type="entry name" value="PyrdxlP-dep_Trfase_small"/>
</dbReference>
<evidence type="ECO:0000256" key="3">
    <source>
        <dbReference type="RuleBase" id="RU003560"/>
    </source>
</evidence>
<dbReference type="EMBL" id="ML993602">
    <property type="protein sequence ID" value="KAF2165006.1"/>
    <property type="molecule type" value="Genomic_DNA"/>
</dbReference>
<dbReference type="Proteomes" id="UP000799537">
    <property type="component" value="Unassembled WGS sequence"/>
</dbReference>
<dbReference type="Gene3D" id="3.40.640.10">
    <property type="entry name" value="Type I PLP-dependent aspartate aminotransferase-like (Major domain)"/>
    <property type="match status" value="1"/>
</dbReference>
<evidence type="ECO:0000313" key="6">
    <source>
        <dbReference type="Proteomes" id="UP000799537"/>
    </source>
</evidence>
<dbReference type="OrthoDB" id="425114at2759"/>
<dbReference type="AlphaFoldDB" id="A0A6A6CHU9"/>
<evidence type="ECO:0008006" key="7">
    <source>
        <dbReference type="Google" id="ProtNLM"/>
    </source>
</evidence>
<dbReference type="Gene3D" id="3.90.1150.10">
    <property type="entry name" value="Aspartate Aminotransferase, domain 1"/>
    <property type="match status" value="1"/>
</dbReference>
<protein>
    <recommendedName>
        <fullName evidence="7">Glutamate-1-semialdehyde 2,1-aminomutase</fullName>
    </recommendedName>
</protein>
<dbReference type="GeneID" id="54570778"/>
<comment type="similarity">
    <text evidence="3">Belongs to the class-III pyridoxal-phosphate-dependent aminotransferase family.</text>
</comment>
<organism evidence="5 6">
    <name type="scientific">Zasmidium cellare ATCC 36951</name>
    <dbReference type="NCBI Taxonomy" id="1080233"/>
    <lineage>
        <taxon>Eukaryota</taxon>
        <taxon>Fungi</taxon>
        <taxon>Dikarya</taxon>
        <taxon>Ascomycota</taxon>
        <taxon>Pezizomycotina</taxon>
        <taxon>Dothideomycetes</taxon>
        <taxon>Dothideomycetidae</taxon>
        <taxon>Mycosphaerellales</taxon>
        <taxon>Mycosphaerellaceae</taxon>
        <taxon>Zasmidium</taxon>
    </lineage>
</organism>
<dbReference type="GO" id="GO:0030170">
    <property type="term" value="F:pyridoxal phosphate binding"/>
    <property type="evidence" value="ECO:0007669"/>
    <property type="project" value="InterPro"/>
</dbReference>
<sequence>MAAAEKAYNEAQERFIAQNPKSKAIHERATESLPGGNTRSVLFYDPFPLSITSAQNATLHDADGHSYIDLLGEYTAGLYGHSEPVITQAIIETTKKGLNFGSHHEDEGRLAALVKQRFPSMELLRFTNSGTEANLMAIAAAKIATGKKKIVVFANGYHGGTFLFAAGKNSPINVPHEYLIATYNDLESVHALIREPENARDVAAIIVEPMMGSGGCIPADEGFLEGLRKAADESGAVLIYDEVMTSRMHSGGGIQSQLPVDMRPDLTTLGKYIGGGMSFGAFGGKRSIMDIFDPRRPDSIKHAGTFNNNVLTMAAGRAGLEQVFTPDRAQQLHAIGDKLRKRLQEIGRGTLMKVTGVGSIMCFQFTQSSLDRIKSHNDIADSDATLSGLLHLFLLQRGFYIARRGFMALSLALTESDLDGSAKAVEDFVVEHRQLLADSSGSAKL</sequence>
<dbReference type="SUPFAM" id="SSF53383">
    <property type="entry name" value="PLP-dependent transferases"/>
    <property type="match status" value="1"/>
</dbReference>
<dbReference type="InterPro" id="IPR015424">
    <property type="entry name" value="PyrdxlP-dep_Trfase"/>
</dbReference>
<gene>
    <name evidence="5" type="ORF">M409DRAFT_67674</name>
</gene>
<feature type="region of interest" description="Disordered" evidence="4">
    <location>
        <begin position="13"/>
        <end position="33"/>
    </location>
</feature>
<keyword evidence="6" id="KW-1185">Reference proteome</keyword>